<dbReference type="GO" id="GO:0006508">
    <property type="term" value="P:proteolysis"/>
    <property type="evidence" value="ECO:0007669"/>
    <property type="project" value="UniProtKB-KW"/>
</dbReference>
<dbReference type="SUPFAM" id="SSF52743">
    <property type="entry name" value="Subtilisin-like"/>
    <property type="match status" value="1"/>
</dbReference>
<protein>
    <submittedName>
        <fullName evidence="5">S8 family serine peptidase</fullName>
    </submittedName>
</protein>
<dbReference type="InterPro" id="IPR023828">
    <property type="entry name" value="Peptidase_S8_Ser-AS"/>
</dbReference>
<dbReference type="AlphaFoldDB" id="A0AAW9RJ30"/>
<evidence type="ECO:0000259" key="4">
    <source>
        <dbReference type="Pfam" id="PF00082"/>
    </source>
</evidence>
<sequence>MSRNAVSRLPFLCALSLYVTIEVPADEPDWHILSKQLDVVAQANEKNNKVSAELRALHGEFVLFQASKAQHFQPANPSLKLNDDFVLIEATAKGESQALLAALSSLGGLHLASANFLVSGYMPISAIPALESLPSLAIARASYPYTRSGLVTSQSDIASRADIARNLYGLDGSGVVIGTMSDSFNCQGGAATDIANDDLPSSITVVQELPGCVGGSDEGRAMMQIIHDLAPGVSHLYYTASAGPAAFANGIHALADLGANIIVDDIGYFSEPWFQDGPIAQAVDAVTTQHGVSYFSAAGNDADNSYQATFSPDSTSAQFHDFDSGAGEDLLQRIFILGGQTVTIVLQWSEPYASVSGAPGATTDIDICIGDDPFTTTLSCTSTGNIGGDPIDIMNFTNPGPDSFFNIYINRFAGTGTPFLKYIHSPTMAVAEFANTSSTIYGHPNAGFAIATGAANFQDTPEFGTSPPQVAPYSSLGGTPILFDSSGAPISPAVRLKPNFTCTDNGNTTFFGTDSTADADTWPNFSGTSAAAPAAAALAALIREFDPDSTYLEVYQALTSTAIDMDASGTDLLTGHGLCDVTGALGSIESPDITLNVTPAPPTLPEPGGGVTFNISVSNVGDIQASLTTLSDDAVGNLDGFGTCSLPQILTPDGGNYQCSYALTASGNAADSLPLSVTATANGPQKSDTEVLTVFVTLTDVPPTATLSASTNSPEIAEPGGMASIHVAVLNTGAAEAISLISLSNSELGNIAGQGNCLVPQTIDPGSQYQCSYPNEFTGNAADVVSHQINAAVSDDELNELGVSDTVEVAITDVPPSASLNASVEPTQLTEPGGSATISLSIVNYEVDDLDLTSLADSVLGGLNGQGTCDLPQVIESGESYSCEYIGDFVGSAGQTIVRDIDATVQDDELNQLGVGDSITVGILGVDIIFADDFEDL</sequence>
<dbReference type="RefSeq" id="WP_354696316.1">
    <property type="nucleotide sequence ID" value="NZ_JAZHOG010000010.1"/>
</dbReference>
<evidence type="ECO:0000256" key="1">
    <source>
        <dbReference type="ARBA" id="ARBA00022670"/>
    </source>
</evidence>
<gene>
    <name evidence="5" type="ORF">V3330_15310</name>
</gene>
<dbReference type="InterPro" id="IPR000209">
    <property type="entry name" value="Peptidase_S8/S53_dom"/>
</dbReference>
<keyword evidence="2" id="KW-0378">Hydrolase</keyword>
<keyword evidence="3" id="KW-0720">Serine protease</keyword>
<comment type="caution">
    <text evidence="5">The sequence shown here is derived from an EMBL/GenBank/DDBJ whole genome shotgun (WGS) entry which is preliminary data.</text>
</comment>
<evidence type="ECO:0000256" key="2">
    <source>
        <dbReference type="ARBA" id="ARBA00022801"/>
    </source>
</evidence>
<organism evidence="5 6">
    <name type="scientific">Elongatibacter sediminis</name>
    <dbReference type="NCBI Taxonomy" id="3119006"/>
    <lineage>
        <taxon>Bacteria</taxon>
        <taxon>Pseudomonadati</taxon>
        <taxon>Pseudomonadota</taxon>
        <taxon>Gammaproteobacteria</taxon>
        <taxon>Chromatiales</taxon>
        <taxon>Wenzhouxiangellaceae</taxon>
        <taxon>Elongatibacter</taxon>
    </lineage>
</organism>
<evidence type="ECO:0000313" key="6">
    <source>
        <dbReference type="Proteomes" id="UP001359886"/>
    </source>
</evidence>
<dbReference type="InterPro" id="IPR036852">
    <property type="entry name" value="Peptidase_S8/S53_dom_sf"/>
</dbReference>
<proteinExistence type="predicted"/>
<keyword evidence="1" id="KW-0645">Protease</keyword>
<evidence type="ECO:0000256" key="3">
    <source>
        <dbReference type="ARBA" id="ARBA00022825"/>
    </source>
</evidence>
<name>A0AAW9RJ30_9GAMM</name>
<dbReference type="GO" id="GO:0004252">
    <property type="term" value="F:serine-type endopeptidase activity"/>
    <property type="evidence" value="ECO:0007669"/>
    <property type="project" value="InterPro"/>
</dbReference>
<dbReference type="EMBL" id="JAZHOG010000010">
    <property type="protein sequence ID" value="MEJ8568999.1"/>
    <property type="molecule type" value="Genomic_DNA"/>
</dbReference>
<dbReference type="Proteomes" id="UP001359886">
    <property type="component" value="Unassembled WGS sequence"/>
</dbReference>
<dbReference type="Pfam" id="PF00082">
    <property type="entry name" value="Peptidase_S8"/>
    <property type="match status" value="1"/>
</dbReference>
<keyword evidence="6" id="KW-1185">Reference proteome</keyword>
<feature type="domain" description="Peptidase S8/S53" evidence="4">
    <location>
        <begin position="247"/>
        <end position="577"/>
    </location>
</feature>
<reference evidence="5 6" key="1">
    <citation type="submission" date="2024-02" db="EMBL/GenBank/DDBJ databases">
        <title>A novel Wenzhouxiangellaceae bacterium, isolated from coastal sediments.</title>
        <authorList>
            <person name="Du Z.-J."/>
            <person name="Ye Y.-Q."/>
            <person name="Zhang X.-Y."/>
        </authorList>
    </citation>
    <scope>NUCLEOTIDE SEQUENCE [LARGE SCALE GENOMIC DNA]</scope>
    <source>
        <strain evidence="5 6">CH-27</strain>
    </source>
</reference>
<dbReference type="PROSITE" id="PS00138">
    <property type="entry name" value="SUBTILASE_SER"/>
    <property type="match status" value="1"/>
</dbReference>
<accession>A0AAW9RJ30</accession>
<dbReference type="Gene3D" id="3.40.50.200">
    <property type="entry name" value="Peptidase S8/S53 domain"/>
    <property type="match status" value="2"/>
</dbReference>
<dbReference type="CDD" id="cd05562">
    <property type="entry name" value="Peptidases_S53_like"/>
    <property type="match status" value="1"/>
</dbReference>
<evidence type="ECO:0000313" key="5">
    <source>
        <dbReference type="EMBL" id="MEJ8568999.1"/>
    </source>
</evidence>
<dbReference type="InterPro" id="IPR034075">
    <property type="entry name" value="Glr3161-like_dom"/>
</dbReference>